<dbReference type="PANTHER" id="PTHR23077">
    <property type="entry name" value="AAA-FAMILY ATPASE"/>
    <property type="match status" value="1"/>
</dbReference>
<keyword evidence="4" id="KW-1185">Reference proteome</keyword>
<accession>Q7UHH8</accession>
<dbReference type="OrthoDB" id="9806903at2"/>
<dbReference type="SUPFAM" id="SSF52540">
    <property type="entry name" value="P-loop containing nucleoside triphosphate hydrolases"/>
    <property type="match status" value="1"/>
</dbReference>
<dbReference type="GO" id="GO:0016887">
    <property type="term" value="F:ATP hydrolysis activity"/>
    <property type="evidence" value="ECO:0007669"/>
    <property type="project" value="InterPro"/>
</dbReference>
<dbReference type="AlphaFoldDB" id="Q7UHH8"/>
<dbReference type="Proteomes" id="UP000001025">
    <property type="component" value="Chromosome"/>
</dbReference>
<dbReference type="InterPro" id="IPR003959">
    <property type="entry name" value="ATPase_AAA_core"/>
</dbReference>
<dbReference type="HOGENOM" id="CLU_000688_25_0_0"/>
<evidence type="ECO:0000256" key="1">
    <source>
        <dbReference type="SAM" id="MobiDB-lite"/>
    </source>
</evidence>
<proteinExistence type="predicted"/>
<dbReference type="Gene3D" id="3.40.50.300">
    <property type="entry name" value="P-loop containing nucleotide triphosphate hydrolases"/>
    <property type="match status" value="1"/>
</dbReference>
<dbReference type="EMBL" id="BX294156">
    <property type="protein sequence ID" value="CAD77994.1"/>
    <property type="molecule type" value="Genomic_DNA"/>
</dbReference>
<gene>
    <name evidence="3" type="ordered locus">RB13193</name>
</gene>
<protein>
    <submittedName>
        <fullName evidence="3">AAA superfamily ATPase</fullName>
    </submittedName>
</protein>
<dbReference type="SMART" id="SM00382">
    <property type="entry name" value="AAA"/>
    <property type="match status" value="1"/>
</dbReference>
<feature type="domain" description="AAA+ ATPase" evidence="2">
    <location>
        <begin position="120"/>
        <end position="252"/>
    </location>
</feature>
<sequence>MATAQQIKSLVRSFTAGDEEHFVTVALQIAANSAKKGDGKLAKELRDLVDEVKRRQSHDRQSSPVPIARPSGDLAGLLATSFPKTRLSEMVLSKETVTPLSRVIHEYRHQEKLRSHGLSARRKLLLVGPPGCGKTMTASAIAGELHLPLFSVQLHGLITKFMGETSAKLHLLFEAMHCTRGVYFFDEFDAIGGHRGASNDVGEARRILNSYLQFLEQDDSDSLILAATNFAGMLDDALFRRFDDVVRYSRPSQQEAESLIRNRLHAFLPSRVGWNKIQSAAEGLSHAEIARACDDAAKQCVIDDRTKVTTSQLAAVLNERQLARSPNE</sequence>
<dbReference type="GO" id="GO:0005524">
    <property type="term" value="F:ATP binding"/>
    <property type="evidence" value="ECO:0007669"/>
    <property type="project" value="InterPro"/>
</dbReference>
<dbReference type="InterPro" id="IPR050168">
    <property type="entry name" value="AAA_ATPase_domain"/>
</dbReference>
<dbReference type="CDD" id="cd19481">
    <property type="entry name" value="RecA-like_protease"/>
    <property type="match status" value="1"/>
</dbReference>
<dbReference type="EnsemblBacteria" id="CAD77994">
    <property type="protein sequence ID" value="CAD77994"/>
    <property type="gene ID" value="RB13193"/>
</dbReference>
<organism evidence="3 4">
    <name type="scientific">Rhodopirellula baltica (strain DSM 10527 / NCIMB 13988 / SH1)</name>
    <dbReference type="NCBI Taxonomy" id="243090"/>
    <lineage>
        <taxon>Bacteria</taxon>
        <taxon>Pseudomonadati</taxon>
        <taxon>Planctomycetota</taxon>
        <taxon>Planctomycetia</taxon>
        <taxon>Pirellulales</taxon>
        <taxon>Pirellulaceae</taxon>
        <taxon>Rhodopirellula</taxon>
    </lineage>
</organism>
<dbReference type="KEGG" id="rba:RB13193"/>
<dbReference type="InterPro" id="IPR027417">
    <property type="entry name" value="P-loop_NTPase"/>
</dbReference>
<name>Q7UHH8_RHOBA</name>
<dbReference type="eggNOG" id="COG0464">
    <property type="taxonomic scope" value="Bacteria"/>
</dbReference>
<evidence type="ECO:0000313" key="4">
    <source>
        <dbReference type="Proteomes" id="UP000001025"/>
    </source>
</evidence>
<reference evidence="3 4" key="1">
    <citation type="journal article" date="2003" name="Proc. Natl. Acad. Sci. U.S.A.">
        <title>Complete genome sequence of the marine planctomycete Pirellula sp. strain 1.</title>
        <authorList>
            <person name="Gloeckner F.O."/>
            <person name="Kube M."/>
            <person name="Bauer M."/>
            <person name="Teeling H."/>
            <person name="Lombardot T."/>
            <person name="Ludwig W."/>
            <person name="Gade D."/>
            <person name="Beck A."/>
            <person name="Borzym K."/>
            <person name="Heitmann K."/>
            <person name="Rabus R."/>
            <person name="Schlesner H."/>
            <person name="Amann R."/>
            <person name="Reinhardt R."/>
        </authorList>
    </citation>
    <scope>NUCLEOTIDE SEQUENCE [LARGE SCALE GENOMIC DNA]</scope>
    <source>
        <strain evidence="4">DSM 10527 / NCIMB 13988 / SH1</strain>
    </source>
</reference>
<dbReference type="PATRIC" id="fig|243090.15.peg.6392"/>
<dbReference type="InParanoid" id="Q7UHH8"/>
<dbReference type="InterPro" id="IPR003593">
    <property type="entry name" value="AAA+_ATPase"/>
</dbReference>
<evidence type="ECO:0000313" key="3">
    <source>
        <dbReference type="EMBL" id="CAD77994.1"/>
    </source>
</evidence>
<feature type="region of interest" description="Disordered" evidence="1">
    <location>
        <begin position="53"/>
        <end position="72"/>
    </location>
</feature>
<dbReference type="Pfam" id="PF00004">
    <property type="entry name" value="AAA"/>
    <property type="match status" value="1"/>
</dbReference>
<dbReference type="PANTHER" id="PTHR23077:SF198">
    <property type="entry name" value="ATP-DEPENDENT ZINC METALLOPROTEASE FTSH"/>
    <property type="match status" value="1"/>
</dbReference>
<dbReference type="STRING" id="243090.RB13193"/>
<evidence type="ECO:0000259" key="2">
    <source>
        <dbReference type="SMART" id="SM00382"/>
    </source>
</evidence>